<evidence type="ECO:0000256" key="1">
    <source>
        <dbReference type="ARBA" id="ARBA00004141"/>
    </source>
</evidence>
<keyword evidence="5 7" id="KW-1133">Transmembrane helix</keyword>
<comment type="caution">
    <text evidence="9">The sequence shown here is derived from an EMBL/GenBank/DDBJ whole genome shotgun (WGS) entry which is preliminary data.</text>
</comment>
<evidence type="ECO:0000256" key="5">
    <source>
        <dbReference type="ARBA" id="ARBA00022989"/>
    </source>
</evidence>
<dbReference type="GO" id="GO:0006629">
    <property type="term" value="P:lipid metabolic process"/>
    <property type="evidence" value="ECO:0007669"/>
    <property type="project" value="InterPro"/>
</dbReference>
<proteinExistence type="inferred from homology"/>
<organism evidence="9 10">
    <name type="scientific">Penicillium cinerascens</name>
    <dbReference type="NCBI Taxonomy" id="70096"/>
    <lineage>
        <taxon>Eukaryota</taxon>
        <taxon>Fungi</taxon>
        <taxon>Dikarya</taxon>
        <taxon>Ascomycota</taxon>
        <taxon>Pezizomycotina</taxon>
        <taxon>Eurotiomycetes</taxon>
        <taxon>Eurotiomycetidae</taxon>
        <taxon>Eurotiales</taxon>
        <taxon>Aspergillaceae</taxon>
        <taxon>Penicillium</taxon>
    </lineage>
</organism>
<evidence type="ECO:0000256" key="4">
    <source>
        <dbReference type="ARBA" id="ARBA00022692"/>
    </source>
</evidence>
<dbReference type="AlphaFoldDB" id="A0A9W9M950"/>
<dbReference type="OrthoDB" id="2796277at2759"/>
<keyword evidence="6 7" id="KW-0472">Membrane</keyword>
<reference evidence="9" key="2">
    <citation type="journal article" date="2023" name="IMA Fungus">
        <title>Comparative genomic study of the Penicillium genus elucidates a diverse pangenome and 15 lateral gene transfer events.</title>
        <authorList>
            <person name="Petersen C."/>
            <person name="Sorensen T."/>
            <person name="Nielsen M.R."/>
            <person name="Sondergaard T.E."/>
            <person name="Sorensen J.L."/>
            <person name="Fitzpatrick D.A."/>
            <person name="Frisvad J.C."/>
            <person name="Nielsen K.L."/>
        </authorList>
    </citation>
    <scope>NUCLEOTIDE SEQUENCE</scope>
    <source>
        <strain evidence="9">IBT 15544</strain>
    </source>
</reference>
<comment type="subcellular location">
    <subcellularLocation>
        <location evidence="1">Membrane</location>
        <topology evidence="1">Multi-pass membrane protein</topology>
    </subcellularLocation>
</comment>
<dbReference type="InterPro" id="IPR044851">
    <property type="entry name" value="Wax_synthase"/>
</dbReference>
<dbReference type="Pfam" id="PF13813">
    <property type="entry name" value="MBOAT_2"/>
    <property type="match status" value="1"/>
</dbReference>
<sequence>MTDPHGSYRAFKQSLGKELDSLMQQGDFKPIFLYHVVFFNCLPFIGLIIPRRRGGRYVRYFICAVGLGFAFEILRSHRALIGGNGYMIGIMTAWWLIWCTTLFMFKDVEHDFRRIERDTKFESESTFSSNNIQGKSAHTDKNDRKRDDLFHWQSYPRKFSHRLEWCAGLLFNLRGPEWNWRAPHLGPLPQSVHEQLRSGFPPNRFRAEDDDTLLTSKQRLRAAFFTCLQSYLLLDALKVIMMRDPYFRGTAGPNSVPPFPLSYLAPFPLLVRFYHCFLSCVGVYVALNFVTSFGPICFLGLSLAFPNASRKLTAAPLDEPWLYADSFGPFISPVLDHGLAGCWGRWWHQLFRYGFTSTARWILSLLPRNWTANAQTKRIIHIVVAFTLSGFIHACGSYTQFPETRPFSGPFLFFSLQSVAIICEHIFKTAIYPQLPLAGTPRWLRRTTNAMFVFFWLLFSGAFIADDFSRGALWLMEPIPLSPLRGMGLAYGEGWWCWKEPWFRYWSDGTYWGSGIRVL</sequence>
<dbReference type="GO" id="GO:0016020">
    <property type="term" value="C:membrane"/>
    <property type="evidence" value="ECO:0007669"/>
    <property type="project" value="UniProtKB-SubCell"/>
</dbReference>
<evidence type="ECO:0000256" key="2">
    <source>
        <dbReference type="ARBA" id="ARBA00007282"/>
    </source>
</evidence>
<feature type="transmembrane region" description="Helical" evidence="7">
    <location>
        <begin position="222"/>
        <end position="241"/>
    </location>
</feature>
<evidence type="ECO:0000256" key="3">
    <source>
        <dbReference type="ARBA" id="ARBA00022679"/>
    </source>
</evidence>
<feature type="domain" description="Wax synthase" evidence="8">
    <location>
        <begin position="332"/>
        <end position="415"/>
    </location>
</feature>
<keyword evidence="3" id="KW-0808">Transferase</keyword>
<feature type="transmembrane region" description="Helical" evidence="7">
    <location>
        <begin position="379"/>
        <end position="401"/>
    </location>
</feature>
<evidence type="ECO:0000313" key="9">
    <source>
        <dbReference type="EMBL" id="KAJ5191692.1"/>
    </source>
</evidence>
<protein>
    <recommendedName>
        <fullName evidence="8">Wax synthase domain-containing protein</fullName>
    </recommendedName>
</protein>
<name>A0A9W9M950_9EURO</name>
<feature type="transmembrane region" description="Helical" evidence="7">
    <location>
        <begin position="272"/>
        <end position="301"/>
    </location>
</feature>
<keyword evidence="10" id="KW-1185">Reference proteome</keyword>
<keyword evidence="4 7" id="KW-0812">Transmembrane</keyword>
<dbReference type="GO" id="GO:0008374">
    <property type="term" value="F:O-acyltransferase activity"/>
    <property type="evidence" value="ECO:0007669"/>
    <property type="project" value="InterPro"/>
</dbReference>
<reference evidence="9" key="1">
    <citation type="submission" date="2022-12" db="EMBL/GenBank/DDBJ databases">
        <authorList>
            <person name="Petersen C."/>
        </authorList>
    </citation>
    <scope>NUCLEOTIDE SEQUENCE</scope>
    <source>
        <strain evidence="9">IBT 15544</strain>
    </source>
</reference>
<feature type="transmembrane region" description="Helical" evidence="7">
    <location>
        <begin position="448"/>
        <end position="465"/>
    </location>
</feature>
<feature type="transmembrane region" description="Helical" evidence="7">
    <location>
        <begin position="86"/>
        <end position="105"/>
    </location>
</feature>
<dbReference type="Proteomes" id="UP001150904">
    <property type="component" value="Unassembled WGS sequence"/>
</dbReference>
<evidence type="ECO:0000256" key="7">
    <source>
        <dbReference type="SAM" id="Phobius"/>
    </source>
</evidence>
<dbReference type="PANTHER" id="PTHR31595">
    <property type="entry name" value="LONG-CHAIN-ALCOHOL O-FATTY-ACYLTRANSFERASE 3-RELATED"/>
    <property type="match status" value="1"/>
</dbReference>
<dbReference type="RefSeq" id="XP_058304632.1">
    <property type="nucleotide sequence ID" value="XM_058457733.1"/>
</dbReference>
<dbReference type="EMBL" id="JAPQKR010000016">
    <property type="protein sequence ID" value="KAJ5191692.1"/>
    <property type="molecule type" value="Genomic_DNA"/>
</dbReference>
<feature type="transmembrane region" description="Helical" evidence="7">
    <location>
        <begin position="31"/>
        <end position="50"/>
    </location>
</feature>
<evidence type="ECO:0000256" key="6">
    <source>
        <dbReference type="ARBA" id="ARBA00023136"/>
    </source>
</evidence>
<dbReference type="GeneID" id="83185034"/>
<feature type="transmembrane region" description="Helical" evidence="7">
    <location>
        <begin position="57"/>
        <end position="74"/>
    </location>
</feature>
<comment type="similarity">
    <text evidence="2">Belongs to the wax synthase family.</text>
</comment>
<accession>A0A9W9M950</accession>
<dbReference type="InterPro" id="IPR032805">
    <property type="entry name" value="Wax_synthase_dom"/>
</dbReference>
<dbReference type="PANTHER" id="PTHR31595:SF67">
    <property type="entry name" value="WAX SYNTHASE DOMAIN-CONTAINING PROTEIN"/>
    <property type="match status" value="1"/>
</dbReference>
<evidence type="ECO:0000313" key="10">
    <source>
        <dbReference type="Proteomes" id="UP001150904"/>
    </source>
</evidence>
<evidence type="ECO:0000259" key="8">
    <source>
        <dbReference type="Pfam" id="PF13813"/>
    </source>
</evidence>
<gene>
    <name evidence="9" type="ORF">N7498_010677</name>
</gene>